<proteinExistence type="predicted"/>
<evidence type="ECO:0000256" key="2">
    <source>
        <dbReference type="SAM" id="Phobius"/>
    </source>
</evidence>
<dbReference type="RefSeq" id="WP_275821756.1">
    <property type="nucleotide sequence ID" value="NZ_BAAANM010000016.1"/>
</dbReference>
<keyword evidence="2" id="KW-0472">Membrane</keyword>
<keyword evidence="2" id="KW-0812">Transmembrane</keyword>
<name>A0ABT5ZAD3_9ACTN</name>
<protein>
    <submittedName>
        <fullName evidence="4">Uncharacterized protein</fullName>
    </submittedName>
</protein>
<accession>A0ABT5ZAD3</accession>
<evidence type="ECO:0000313" key="5">
    <source>
        <dbReference type="Proteomes" id="UP001220022"/>
    </source>
</evidence>
<evidence type="ECO:0000256" key="3">
    <source>
        <dbReference type="SAM" id="SignalP"/>
    </source>
</evidence>
<gene>
    <name evidence="4" type="ORF">P2L57_35325</name>
</gene>
<feature type="region of interest" description="Disordered" evidence="1">
    <location>
        <begin position="58"/>
        <end position="225"/>
    </location>
</feature>
<keyword evidence="3" id="KW-0732">Signal</keyword>
<feature type="transmembrane region" description="Helical" evidence="2">
    <location>
        <begin position="235"/>
        <end position="254"/>
    </location>
</feature>
<feature type="compositionally biased region" description="Basic and acidic residues" evidence="1">
    <location>
        <begin position="115"/>
        <end position="130"/>
    </location>
</feature>
<feature type="compositionally biased region" description="Pro residues" evidence="1">
    <location>
        <begin position="131"/>
        <end position="143"/>
    </location>
</feature>
<feature type="signal peptide" evidence="3">
    <location>
        <begin position="1"/>
        <end position="32"/>
    </location>
</feature>
<keyword evidence="2" id="KW-1133">Transmembrane helix</keyword>
<dbReference type="EMBL" id="JARHTQ010000040">
    <property type="protein sequence ID" value="MDF2260802.1"/>
    <property type="molecule type" value="Genomic_DNA"/>
</dbReference>
<sequence length="259" mass="27343">MTSAARNRYAPGRAAGLAIAVSATLMSFAVHAPPAAAHSHRIHHGCIHRSRVHHIRQPQPGSVTHTAPRAPHRLSTARPKPGGLAGTRAGEGRRHPGRGADQPELGVPAPAHPAEPQHRTPDAAPRDRAPAHPPRPGHIPRPPHQPRRPQRSERDGSAADAAMLPDPWQDGALDPWQDEEDPPQAGDVRPHVTRTMDPPAPQPSQPVAPSASPTGSAVLGAGQAARRPGGPVFDILPLGTGFALIGLGFGFIALRLRRR</sequence>
<evidence type="ECO:0000256" key="1">
    <source>
        <dbReference type="SAM" id="MobiDB-lite"/>
    </source>
</evidence>
<evidence type="ECO:0000313" key="4">
    <source>
        <dbReference type="EMBL" id="MDF2260802.1"/>
    </source>
</evidence>
<reference evidence="4 5" key="1">
    <citation type="submission" date="2023-03" db="EMBL/GenBank/DDBJ databases">
        <title>Draft genome sequence of type strain Streptomyces ferralitis JCM 14344.</title>
        <authorList>
            <person name="Klaysubun C."/>
            <person name="Duangmal K."/>
        </authorList>
    </citation>
    <scope>NUCLEOTIDE SEQUENCE [LARGE SCALE GENOMIC DNA]</scope>
    <source>
        <strain evidence="4 5">JCM 14344</strain>
    </source>
</reference>
<feature type="chain" id="PRO_5047531138" evidence="3">
    <location>
        <begin position="33"/>
        <end position="259"/>
    </location>
</feature>
<dbReference type="Proteomes" id="UP001220022">
    <property type="component" value="Unassembled WGS sequence"/>
</dbReference>
<keyword evidence="5" id="KW-1185">Reference proteome</keyword>
<organism evidence="4 5">
    <name type="scientific">Streptantibioticus ferralitis</name>
    <dbReference type="NCBI Taxonomy" id="236510"/>
    <lineage>
        <taxon>Bacteria</taxon>
        <taxon>Bacillati</taxon>
        <taxon>Actinomycetota</taxon>
        <taxon>Actinomycetes</taxon>
        <taxon>Kitasatosporales</taxon>
        <taxon>Streptomycetaceae</taxon>
        <taxon>Streptantibioticus</taxon>
    </lineage>
</organism>
<comment type="caution">
    <text evidence="4">The sequence shown here is derived from an EMBL/GenBank/DDBJ whole genome shotgun (WGS) entry which is preliminary data.</text>
</comment>